<feature type="compositionally biased region" description="Polar residues" evidence="1">
    <location>
        <begin position="15"/>
        <end position="25"/>
    </location>
</feature>
<feature type="region of interest" description="Disordered" evidence="1">
    <location>
        <begin position="1"/>
        <end position="31"/>
    </location>
</feature>
<dbReference type="AlphaFoldDB" id="A0AAW0YK29"/>
<evidence type="ECO:0000313" key="3">
    <source>
        <dbReference type="Proteomes" id="UP001388673"/>
    </source>
</evidence>
<dbReference type="Proteomes" id="UP001388673">
    <property type="component" value="Unassembled WGS sequence"/>
</dbReference>
<evidence type="ECO:0000256" key="1">
    <source>
        <dbReference type="SAM" id="MobiDB-lite"/>
    </source>
</evidence>
<dbReference type="GeneID" id="92181877"/>
<reference evidence="2 3" key="1">
    <citation type="journal article" date="2024" name="bioRxiv">
        <title>Comparative genomics of Cryptococcus and Kwoniella reveals pathogenesis evolution and contrasting karyotype dynamics via intercentromeric recombination or chromosome fusion.</title>
        <authorList>
            <person name="Coelho M.A."/>
            <person name="David-Palma M."/>
            <person name="Shea T."/>
            <person name="Bowers K."/>
            <person name="McGinley-Smith S."/>
            <person name="Mohammad A.W."/>
            <person name="Gnirke A."/>
            <person name="Yurkov A.M."/>
            <person name="Nowrousian M."/>
            <person name="Sun S."/>
            <person name="Cuomo C.A."/>
            <person name="Heitman J."/>
        </authorList>
    </citation>
    <scope>NUCLEOTIDE SEQUENCE [LARGE SCALE GENOMIC DNA]</scope>
    <source>
        <strain evidence="2 3">CBS 13917</strain>
    </source>
</reference>
<organism evidence="2 3">
    <name type="scientific">Kwoniella newhampshirensis</name>
    <dbReference type="NCBI Taxonomy" id="1651941"/>
    <lineage>
        <taxon>Eukaryota</taxon>
        <taxon>Fungi</taxon>
        <taxon>Dikarya</taxon>
        <taxon>Basidiomycota</taxon>
        <taxon>Agaricomycotina</taxon>
        <taxon>Tremellomycetes</taxon>
        <taxon>Tremellales</taxon>
        <taxon>Cryptococcaceae</taxon>
        <taxon>Kwoniella</taxon>
    </lineage>
</organism>
<comment type="caution">
    <text evidence="2">The sequence shown here is derived from an EMBL/GenBank/DDBJ whole genome shotgun (WGS) entry which is preliminary data.</text>
</comment>
<keyword evidence="3" id="KW-1185">Reference proteome</keyword>
<evidence type="ECO:0000313" key="2">
    <source>
        <dbReference type="EMBL" id="KAK8850699.1"/>
    </source>
</evidence>
<sequence length="199" mass="22429">MLPEERFVTPPPSTPELQEPSSNIVNGLPTPRKTPLEPVVNEWRISLPDKPLNSFQDGIIPLDDFDKCKAAPEIRAYFCLIARYLNNANNANGLSSMPITDYEVTQGWTYLRDCHKKCKDLYGDDDKLRRELDIDGPTPDWQGLFVNPPTKDIASPLNGVEHATEPVDSVELLSRLSKGRELFMNSSLHCRHNSALLML</sequence>
<name>A0AAW0YK29_9TREE</name>
<proteinExistence type="predicted"/>
<protein>
    <submittedName>
        <fullName evidence="2">Uncharacterized protein</fullName>
    </submittedName>
</protein>
<gene>
    <name evidence="2" type="ORF">IAR55_004619</name>
</gene>
<dbReference type="EMBL" id="JBCAWK010000008">
    <property type="protein sequence ID" value="KAK8850699.1"/>
    <property type="molecule type" value="Genomic_DNA"/>
</dbReference>
<dbReference type="RefSeq" id="XP_066802130.1">
    <property type="nucleotide sequence ID" value="XM_066947716.1"/>
</dbReference>
<dbReference type="KEGG" id="kne:92181877"/>
<accession>A0AAW0YK29</accession>